<dbReference type="SUPFAM" id="SSF82784">
    <property type="entry name" value="OsmC-like"/>
    <property type="match status" value="1"/>
</dbReference>
<gene>
    <name evidence="1" type="ORF">ACFFNX_46720</name>
</gene>
<proteinExistence type="predicted"/>
<dbReference type="RefSeq" id="WP_378212823.1">
    <property type="nucleotide sequence ID" value="NZ_JBHLZP010000774.1"/>
</dbReference>
<evidence type="ECO:0000313" key="1">
    <source>
        <dbReference type="EMBL" id="MFB9839663.1"/>
    </source>
</evidence>
<dbReference type="Gene3D" id="3.40.50.1820">
    <property type="entry name" value="alpha/beta hydrolase"/>
    <property type="match status" value="1"/>
</dbReference>
<organism evidence="1 2">
    <name type="scientific">Actinoallomurus acaciae</name>
    <dbReference type="NCBI Taxonomy" id="502577"/>
    <lineage>
        <taxon>Bacteria</taxon>
        <taxon>Bacillati</taxon>
        <taxon>Actinomycetota</taxon>
        <taxon>Actinomycetes</taxon>
        <taxon>Streptosporangiales</taxon>
        <taxon>Thermomonosporaceae</taxon>
        <taxon>Actinoallomurus</taxon>
    </lineage>
</organism>
<accession>A0ABV5YX60</accession>
<protein>
    <submittedName>
        <fullName evidence="1">OsmC family protein</fullName>
    </submittedName>
</protein>
<dbReference type="EMBL" id="JBHLZP010000774">
    <property type="protein sequence ID" value="MFB9839663.1"/>
    <property type="molecule type" value="Genomic_DNA"/>
</dbReference>
<sequence length="219" mass="23730">TLGAALLVMHSPADRLVGIDNARRIFDTARHPKSFVALDGADHLLTDPADAEYAASVLAVWAARYALAPPALPDRETGAGVTVTESGAGPYGQRVTAGRHVLTADEPEPLGGDRGPSPYDLLLAALGACTSMTVRMYARRKDWPLDRVSVRLTHTRIHAADCADCETHDGRLDRITRVIRLDGALDEDQRRRLLAIADRCPVHRTLRSEVDIETTEAPA</sequence>
<feature type="non-terminal residue" evidence="1">
    <location>
        <position position="1"/>
    </location>
</feature>
<dbReference type="Proteomes" id="UP001589627">
    <property type="component" value="Unassembled WGS sequence"/>
</dbReference>
<dbReference type="Gene3D" id="3.30.300.20">
    <property type="match status" value="1"/>
</dbReference>
<dbReference type="PANTHER" id="PTHR39624:SF2">
    <property type="entry name" value="OSMC-LIKE PROTEIN"/>
    <property type="match status" value="1"/>
</dbReference>
<evidence type="ECO:0000313" key="2">
    <source>
        <dbReference type="Proteomes" id="UP001589627"/>
    </source>
</evidence>
<dbReference type="InterPro" id="IPR029058">
    <property type="entry name" value="AB_hydrolase_fold"/>
</dbReference>
<dbReference type="PANTHER" id="PTHR39624">
    <property type="entry name" value="PROTEIN INVOLVED IN RIMO-MEDIATED BETA-METHYLTHIOLATION OF RIBOSOMAL PROTEIN S12 YCAO"/>
    <property type="match status" value="1"/>
</dbReference>
<reference evidence="1 2" key="1">
    <citation type="submission" date="2024-09" db="EMBL/GenBank/DDBJ databases">
        <authorList>
            <person name="Sun Q."/>
            <person name="Mori K."/>
        </authorList>
    </citation>
    <scope>NUCLEOTIDE SEQUENCE [LARGE SCALE GENOMIC DNA]</scope>
    <source>
        <strain evidence="1 2">TBRC 0563</strain>
    </source>
</reference>
<dbReference type="InterPro" id="IPR015946">
    <property type="entry name" value="KH_dom-like_a/b"/>
</dbReference>
<dbReference type="InterPro" id="IPR036102">
    <property type="entry name" value="OsmC/Ohrsf"/>
</dbReference>
<dbReference type="InterPro" id="IPR003718">
    <property type="entry name" value="OsmC/Ohr_fam"/>
</dbReference>
<dbReference type="SUPFAM" id="SSF53474">
    <property type="entry name" value="alpha/beta-Hydrolases"/>
    <property type="match status" value="1"/>
</dbReference>
<comment type="caution">
    <text evidence="1">The sequence shown here is derived from an EMBL/GenBank/DDBJ whole genome shotgun (WGS) entry which is preliminary data.</text>
</comment>
<dbReference type="Pfam" id="PF02566">
    <property type="entry name" value="OsmC"/>
    <property type="match status" value="1"/>
</dbReference>
<name>A0ABV5YX60_9ACTN</name>
<keyword evidence="2" id="KW-1185">Reference proteome</keyword>